<dbReference type="OrthoDB" id="401207at2"/>
<protein>
    <submittedName>
        <fullName evidence="2">Uncharacterized protein</fullName>
    </submittedName>
</protein>
<keyword evidence="1" id="KW-0812">Transmembrane</keyword>
<evidence type="ECO:0000256" key="1">
    <source>
        <dbReference type="SAM" id="Phobius"/>
    </source>
</evidence>
<name>D4XW69_9BACT</name>
<dbReference type="eggNOG" id="ENOG5030MWY">
    <property type="taxonomic scope" value="Bacteria"/>
</dbReference>
<dbReference type="Proteomes" id="UP000004757">
    <property type="component" value="Unassembled WGS sequence"/>
</dbReference>
<dbReference type="STRING" id="747682.MALL_0708"/>
<keyword evidence="1" id="KW-1133">Transmembrane helix</keyword>
<dbReference type="AlphaFoldDB" id="D4XW69"/>
<evidence type="ECO:0000313" key="2">
    <source>
        <dbReference type="EMBL" id="EFF41412.1"/>
    </source>
</evidence>
<accession>D4XW69</accession>
<keyword evidence="3" id="KW-1185">Reference proteome</keyword>
<dbReference type="EMBL" id="ADNC01000022">
    <property type="protein sequence ID" value="EFF41412.1"/>
    <property type="molecule type" value="Genomic_DNA"/>
</dbReference>
<feature type="transmembrane region" description="Helical" evidence="1">
    <location>
        <begin position="27"/>
        <end position="47"/>
    </location>
</feature>
<keyword evidence="1" id="KW-0472">Membrane</keyword>
<comment type="caution">
    <text evidence="2">The sequence shown here is derived from an EMBL/GenBank/DDBJ whole genome shotgun (WGS) entry which is preliminary data.</text>
</comment>
<reference evidence="2 3" key="1">
    <citation type="submission" date="2010-03" db="EMBL/GenBank/DDBJ databases">
        <authorList>
            <person name="Glass J.I."/>
            <person name="Benders G.A."/>
            <person name="Durkin A.S."/>
            <person name="Farmerie W.G."/>
            <person name="Hlavinka K."/>
            <person name="Hostetler J."/>
            <person name="Jackson J."/>
            <person name="May M.A."/>
            <person name="Miller R.H."/>
            <person name="Paralanov V."/>
            <person name="Radune D."/>
            <person name="Szczypinski B."/>
            <person name="Brown D.R."/>
        </authorList>
    </citation>
    <scope>NUCLEOTIDE SEQUENCE [LARGE SCALE GENOMIC DNA]</scope>
    <source>
        <strain evidence="2 3">A21JP2</strain>
    </source>
</reference>
<evidence type="ECO:0000313" key="3">
    <source>
        <dbReference type="Proteomes" id="UP000004757"/>
    </source>
</evidence>
<proteinExistence type="predicted"/>
<dbReference type="RefSeq" id="WP_005683627.1">
    <property type="nucleotide sequence ID" value="NZ_ADNC01000022.1"/>
</dbReference>
<gene>
    <name evidence="2" type="ORF">MALL_0708</name>
</gene>
<sequence>MNLEQKVTIFLEATKEITKNNSSVTSYLILAFGICFVLLGIFIFMLYPKQKQKIRKYKEEQLKVFHENNPKKKNYNYESSGLFIPSWERMKFNLPIFLGLTSIIIGVFMIATKILNWV</sequence>
<feature type="transmembrane region" description="Helical" evidence="1">
    <location>
        <begin position="92"/>
        <end position="115"/>
    </location>
</feature>
<organism evidence="2 3">
    <name type="scientific">Mycoplasmopsis alligatoris A21JP2</name>
    <dbReference type="NCBI Taxonomy" id="747682"/>
    <lineage>
        <taxon>Bacteria</taxon>
        <taxon>Bacillati</taxon>
        <taxon>Mycoplasmatota</taxon>
        <taxon>Mycoplasmoidales</taxon>
        <taxon>Metamycoplasmataceae</taxon>
        <taxon>Mycoplasmopsis</taxon>
    </lineage>
</organism>